<feature type="signal peptide" evidence="2">
    <location>
        <begin position="1"/>
        <end position="21"/>
    </location>
</feature>
<feature type="region of interest" description="Disordered" evidence="1">
    <location>
        <begin position="23"/>
        <end position="73"/>
    </location>
</feature>
<accession>A0ABN2MKR6</accession>
<keyword evidence="2" id="KW-0732">Signal</keyword>
<feature type="compositionally biased region" description="Low complexity" evidence="1">
    <location>
        <begin position="28"/>
        <end position="46"/>
    </location>
</feature>
<protein>
    <submittedName>
        <fullName evidence="3">Uncharacterized protein</fullName>
    </submittedName>
</protein>
<reference evidence="4" key="1">
    <citation type="journal article" date="2019" name="Int. J. Syst. Evol. Microbiol.">
        <title>The Global Catalogue of Microorganisms (GCM) 10K type strain sequencing project: providing services to taxonomists for standard genome sequencing and annotation.</title>
        <authorList>
            <consortium name="The Broad Institute Genomics Platform"/>
            <consortium name="The Broad Institute Genome Sequencing Center for Infectious Disease"/>
            <person name="Wu L."/>
            <person name="Ma J."/>
        </authorList>
    </citation>
    <scope>NUCLEOTIDE SEQUENCE [LARGE SCALE GENOMIC DNA]</scope>
    <source>
        <strain evidence="4">JCM 13250</strain>
    </source>
</reference>
<name>A0ABN2MKR6_9ACTN</name>
<organism evidence="3 4">
    <name type="scientific">Luedemannella flava</name>
    <dbReference type="NCBI Taxonomy" id="349316"/>
    <lineage>
        <taxon>Bacteria</taxon>
        <taxon>Bacillati</taxon>
        <taxon>Actinomycetota</taxon>
        <taxon>Actinomycetes</taxon>
        <taxon>Micromonosporales</taxon>
        <taxon>Micromonosporaceae</taxon>
        <taxon>Luedemannella</taxon>
    </lineage>
</organism>
<gene>
    <name evidence="3" type="ORF">GCM10009682_53560</name>
</gene>
<dbReference type="EMBL" id="BAAALT010000240">
    <property type="protein sequence ID" value="GAA1827581.1"/>
    <property type="molecule type" value="Genomic_DNA"/>
</dbReference>
<evidence type="ECO:0000256" key="1">
    <source>
        <dbReference type="SAM" id="MobiDB-lite"/>
    </source>
</evidence>
<proteinExistence type="predicted"/>
<keyword evidence="4" id="KW-1185">Reference proteome</keyword>
<dbReference type="RefSeq" id="WP_344138281.1">
    <property type="nucleotide sequence ID" value="NZ_BAAALT010000240.1"/>
</dbReference>
<comment type="caution">
    <text evidence="3">The sequence shown here is derived from an EMBL/GenBank/DDBJ whole genome shotgun (WGS) entry which is preliminary data.</text>
</comment>
<evidence type="ECO:0000313" key="4">
    <source>
        <dbReference type="Proteomes" id="UP001500218"/>
    </source>
</evidence>
<evidence type="ECO:0000256" key="2">
    <source>
        <dbReference type="SAM" id="SignalP"/>
    </source>
</evidence>
<feature type="chain" id="PRO_5047080719" evidence="2">
    <location>
        <begin position="22"/>
        <end position="181"/>
    </location>
</feature>
<evidence type="ECO:0000313" key="3">
    <source>
        <dbReference type="EMBL" id="GAA1827581.1"/>
    </source>
</evidence>
<sequence length="181" mass="19170">MTRKVLALVSVLLLSACTATPTDTGAQTPATGLSAPATSAAGTPSSRTVASFFSPPKEFPGPTWTKKGKSVDNNELNSIAGSDHCGWESAVMMHLGWPLGTVAKTSATMRQFIRDPGGVITDRFQPGLKLHVSMPPDGKDTGYRNGDLELWLAPSDPDGAYLRVDSDVERWPIANPVVACM</sequence>
<dbReference type="PROSITE" id="PS51257">
    <property type="entry name" value="PROKAR_LIPOPROTEIN"/>
    <property type="match status" value="1"/>
</dbReference>
<dbReference type="Proteomes" id="UP001500218">
    <property type="component" value="Unassembled WGS sequence"/>
</dbReference>